<reference evidence="1 2" key="2">
    <citation type="submission" date="2018-11" db="EMBL/GenBank/DDBJ databases">
        <authorList>
            <consortium name="Pathogen Informatics"/>
        </authorList>
    </citation>
    <scope>NUCLEOTIDE SEQUENCE [LARGE SCALE GENOMIC DNA]</scope>
</reference>
<keyword evidence="2" id="KW-1185">Reference proteome</keyword>
<dbReference type="Proteomes" id="UP000267606">
    <property type="component" value="Unassembled WGS sequence"/>
</dbReference>
<gene>
    <name evidence="1" type="ORF">OFLC_LOCUS2921</name>
</gene>
<evidence type="ECO:0000313" key="3">
    <source>
        <dbReference type="WBParaSite" id="OFLC_0000292001-mRNA-1"/>
    </source>
</evidence>
<dbReference type="STRING" id="387005.A0A183H610"/>
<evidence type="ECO:0000313" key="1">
    <source>
        <dbReference type="EMBL" id="VDO34679.1"/>
    </source>
</evidence>
<accession>A0A183H610</accession>
<sequence>MFYSCTLFESFVLQASQNNWPGEADWMENGKHILSKENTLKNEHAKEISAEGEPVWVMRYE</sequence>
<protein>
    <submittedName>
        <fullName evidence="3">Lipocalin-like domain-containing protein</fullName>
    </submittedName>
</protein>
<proteinExistence type="predicted"/>
<dbReference type="WBParaSite" id="OFLC_0000292001-mRNA-1">
    <property type="protein sequence ID" value="OFLC_0000292001-mRNA-1"/>
    <property type="gene ID" value="OFLC_0000292001"/>
</dbReference>
<name>A0A183H610_9BILA</name>
<organism evidence="3">
    <name type="scientific">Onchocerca flexuosa</name>
    <dbReference type="NCBI Taxonomy" id="387005"/>
    <lineage>
        <taxon>Eukaryota</taxon>
        <taxon>Metazoa</taxon>
        <taxon>Ecdysozoa</taxon>
        <taxon>Nematoda</taxon>
        <taxon>Chromadorea</taxon>
        <taxon>Rhabditida</taxon>
        <taxon>Spirurina</taxon>
        <taxon>Spiruromorpha</taxon>
        <taxon>Filarioidea</taxon>
        <taxon>Onchocercidae</taxon>
        <taxon>Onchocerca</taxon>
    </lineage>
</organism>
<reference evidence="3" key="1">
    <citation type="submission" date="2016-06" db="UniProtKB">
        <authorList>
            <consortium name="WormBaseParasite"/>
        </authorList>
    </citation>
    <scope>IDENTIFICATION</scope>
</reference>
<dbReference type="EMBL" id="UZAJ01001814">
    <property type="protein sequence ID" value="VDO34679.1"/>
    <property type="molecule type" value="Genomic_DNA"/>
</dbReference>
<dbReference type="AlphaFoldDB" id="A0A183H610"/>
<evidence type="ECO:0000313" key="2">
    <source>
        <dbReference type="Proteomes" id="UP000267606"/>
    </source>
</evidence>